<dbReference type="PANTHER" id="PTHR37481:SF1">
    <property type="entry name" value="LIPOPOLYSACCHARIDE EXPORT SYSTEM PROTEIN LPTC"/>
    <property type="match status" value="1"/>
</dbReference>
<evidence type="ECO:0000256" key="2">
    <source>
        <dbReference type="ARBA" id="ARBA00022519"/>
    </source>
</evidence>
<evidence type="ECO:0000256" key="5">
    <source>
        <dbReference type="ARBA" id="ARBA00023136"/>
    </source>
</evidence>
<dbReference type="PANTHER" id="PTHR37481">
    <property type="entry name" value="LIPOPOLYSACCHARIDE EXPORT SYSTEM PROTEIN LPTC"/>
    <property type="match status" value="1"/>
</dbReference>
<keyword evidence="4" id="KW-1133">Transmembrane helix</keyword>
<proteinExistence type="predicted"/>
<dbReference type="AlphaFoldDB" id="A0A9D1SRV4"/>
<keyword evidence="3" id="KW-0812">Transmembrane</keyword>
<comment type="caution">
    <text evidence="6">The sequence shown here is derived from an EMBL/GenBank/DDBJ whole genome shotgun (WGS) entry which is preliminary data.</text>
</comment>
<dbReference type="PROSITE" id="PS51257">
    <property type="entry name" value="PROKAR_LIPOPROTEIN"/>
    <property type="match status" value="1"/>
</dbReference>
<dbReference type="InterPro" id="IPR052363">
    <property type="entry name" value="LPS_export_LptC"/>
</dbReference>
<evidence type="ECO:0000256" key="3">
    <source>
        <dbReference type="ARBA" id="ARBA00022692"/>
    </source>
</evidence>
<evidence type="ECO:0000256" key="4">
    <source>
        <dbReference type="ARBA" id="ARBA00022989"/>
    </source>
</evidence>
<protein>
    <submittedName>
        <fullName evidence="6">LPS export ABC transporter periplasmic protein LptC</fullName>
    </submittedName>
</protein>
<keyword evidence="2" id="KW-0997">Cell inner membrane</keyword>
<evidence type="ECO:0000313" key="7">
    <source>
        <dbReference type="Proteomes" id="UP000886748"/>
    </source>
</evidence>
<sequence length="193" mass="22170">MSKRKITYIVILSLVVLGCAWAFISAGVITKNFKKEAINNAGEKQKLNIENLIITETKEDKKYWELYAESGYYDSQNKVAILYNVIGNFYDDDKVVLSMESSKGTFSEETKKVVLYENSYFIYKDGTDVRADRFVWQGNDKDIVAQGNVIIRRNGELRTFSNEAVLTNQMTSVRIKGRSKTELYSKGNFDEKF</sequence>
<dbReference type="Proteomes" id="UP000886748">
    <property type="component" value="Unassembled WGS sequence"/>
</dbReference>
<organism evidence="6 7">
    <name type="scientific">Candidatus Limenecus avicola</name>
    <dbReference type="NCBI Taxonomy" id="2840847"/>
    <lineage>
        <taxon>Bacteria</taxon>
        <taxon>Bacillati</taxon>
        <taxon>Bacillota</taxon>
        <taxon>Clostridia</taxon>
        <taxon>Eubacteriales</taxon>
        <taxon>Clostridiaceae</taxon>
        <taxon>Clostridiaceae incertae sedis</taxon>
        <taxon>Candidatus Limenecus</taxon>
    </lineage>
</organism>
<reference evidence="6" key="2">
    <citation type="journal article" date="2021" name="PeerJ">
        <title>Extensive microbial diversity within the chicken gut microbiome revealed by metagenomics and culture.</title>
        <authorList>
            <person name="Gilroy R."/>
            <person name="Ravi A."/>
            <person name="Getino M."/>
            <person name="Pursley I."/>
            <person name="Horton D.L."/>
            <person name="Alikhan N.F."/>
            <person name="Baker D."/>
            <person name="Gharbi K."/>
            <person name="Hall N."/>
            <person name="Watson M."/>
            <person name="Adriaenssens E.M."/>
            <person name="Foster-Nyarko E."/>
            <person name="Jarju S."/>
            <person name="Secka A."/>
            <person name="Antonio M."/>
            <person name="Oren A."/>
            <person name="Chaudhuri R.R."/>
            <person name="La Ragione R."/>
            <person name="Hildebrand F."/>
            <person name="Pallen M.J."/>
        </authorList>
    </citation>
    <scope>NUCLEOTIDE SEQUENCE</scope>
    <source>
        <strain evidence="6">CHK154-7741</strain>
    </source>
</reference>
<keyword evidence="1" id="KW-1003">Cell membrane</keyword>
<dbReference type="NCBIfam" id="TIGR04409">
    <property type="entry name" value="LptC_YrbK"/>
    <property type="match status" value="1"/>
</dbReference>
<reference evidence="6" key="1">
    <citation type="submission" date="2020-10" db="EMBL/GenBank/DDBJ databases">
        <authorList>
            <person name="Gilroy R."/>
        </authorList>
    </citation>
    <scope>NUCLEOTIDE SEQUENCE</scope>
    <source>
        <strain evidence="6">CHK154-7741</strain>
    </source>
</reference>
<dbReference type="GO" id="GO:0017089">
    <property type="term" value="F:glycolipid transfer activity"/>
    <property type="evidence" value="ECO:0007669"/>
    <property type="project" value="TreeGrafter"/>
</dbReference>
<evidence type="ECO:0000313" key="6">
    <source>
        <dbReference type="EMBL" id="HIU92472.1"/>
    </source>
</evidence>
<gene>
    <name evidence="6" type="primary">lptC</name>
    <name evidence="6" type="ORF">IAD26_04990</name>
</gene>
<accession>A0A9D1SRV4</accession>
<evidence type="ECO:0000256" key="1">
    <source>
        <dbReference type="ARBA" id="ARBA00022475"/>
    </source>
</evidence>
<keyword evidence="5" id="KW-0472">Membrane</keyword>
<dbReference type="EMBL" id="DVOD01000035">
    <property type="protein sequence ID" value="HIU92472.1"/>
    <property type="molecule type" value="Genomic_DNA"/>
</dbReference>
<name>A0A9D1SRV4_9CLOT</name>
<dbReference type="InterPro" id="IPR026265">
    <property type="entry name" value="LptC"/>
</dbReference>
<dbReference type="InterPro" id="IPR010664">
    <property type="entry name" value="LipoPS_assembly_LptC-rel"/>
</dbReference>
<dbReference type="GO" id="GO:0030288">
    <property type="term" value="C:outer membrane-bounded periplasmic space"/>
    <property type="evidence" value="ECO:0007669"/>
    <property type="project" value="TreeGrafter"/>
</dbReference>
<dbReference type="GO" id="GO:0015221">
    <property type="term" value="F:lipopolysaccharide transmembrane transporter activity"/>
    <property type="evidence" value="ECO:0007669"/>
    <property type="project" value="InterPro"/>
</dbReference>
<dbReference type="GO" id="GO:0005886">
    <property type="term" value="C:plasma membrane"/>
    <property type="evidence" value="ECO:0007669"/>
    <property type="project" value="InterPro"/>
</dbReference>
<dbReference type="Pfam" id="PF06835">
    <property type="entry name" value="LptC"/>
    <property type="match status" value="1"/>
</dbReference>